<dbReference type="PROSITE" id="PS51186">
    <property type="entry name" value="GNAT"/>
    <property type="match status" value="1"/>
</dbReference>
<gene>
    <name evidence="4" type="ORF">G3580_08540</name>
</gene>
<proteinExistence type="predicted"/>
<keyword evidence="5" id="KW-1185">Reference proteome</keyword>
<keyword evidence="1 4" id="KW-0808">Transferase</keyword>
<evidence type="ECO:0000259" key="3">
    <source>
        <dbReference type="PROSITE" id="PS51186"/>
    </source>
</evidence>
<feature type="domain" description="N-acetyltransferase" evidence="3">
    <location>
        <begin position="5"/>
        <end position="154"/>
    </location>
</feature>
<dbReference type="EMBL" id="CP048836">
    <property type="protein sequence ID" value="QID17686.1"/>
    <property type="molecule type" value="Genomic_DNA"/>
</dbReference>
<sequence length="154" mass="16630">MADGVSITPAEPGDIPELSRLLGQLFAQEHEFTPDPQTQARGLAAIVDDPARGVILVARTPTRVVGMVNLLWSLSTALGAPVALFEDLIVAPDWRARGVGTALVEAAIGAARAHGCRRVTLLTDHDNLAAQGFYTQRGFRMSTMRPMRLMLDDR</sequence>
<evidence type="ECO:0000313" key="4">
    <source>
        <dbReference type="EMBL" id="QID17686.1"/>
    </source>
</evidence>
<dbReference type="Gene3D" id="3.40.630.30">
    <property type="match status" value="1"/>
</dbReference>
<dbReference type="InterPro" id="IPR016181">
    <property type="entry name" value="Acyl_CoA_acyltransferase"/>
</dbReference>
<evidence type="ECO:0000256" key="1">
    <source>
        <dbReference type="ARBA" id="ARBA00022679"/>
    </source>
</evidence>
<dbReference type="Proteomes" id="UP000501991">
    <property type="component" value="Chromosome"/>
</dbReference>
<accession>A0A6C1B222</accession>
<dbReference type="PANTHER" id="PTHR43877:SF1">
    <property type="entry name" value="ACETYLTRANSFERASE"/>
    <property type="match status" value="1"/>
</dbReference>
<dbReference type="PANTHER" id="PTHR43877">
    <property type="entry name" value="AMINOALKYLPHOSPHONATE N-ACETYLTRANSFERASE-RELATED-RELATED"/>
    <property type="match status" value="1"/>
</dbReference>
<dbReference type="Pfam" id="PF00583">
    <property type="entry name" value="Acetyltransf_1"/>
    <property type="match status" value="1"/>
</dbReference>
<dbReference type="KEGG" id="azq:G3580_08540"/>
<dbReference type="CDD" id="cd04301">
    <property type="entry name" value="NAT_SF"/>
    <property type="match status" value="1"/>
</dbReference>
<organism evidence="4 5">
    <name type="scientific">Nitrogeniibacter mangrovi</name>
    <dbReference type="NCBI Taxonomy" id="2016596"/>
    <lineage>
        <taxon>Bacteria</taxon>
        <taxon>Pseudomonadati</taxon>
        <taxon>Pseudomonadota</taxon>
        <taxon>Betaproteobacteria</taxon>
        <taxon>Rhodocyclales</taxon>
        <taxon>Zoogloeaceae</taxon>
        <taxon>Nitrogeniibacter</taxon>
    </lineage>
</organism>
<dbReference type="RefSeq" id="WP_173764850.1">
    <property type="nucleotide sequence ID" value="NZ_CP048836.1"/>
</dbReference>
<evidence type="ECO:0000256" key="2">
    <source>
        <dbReference type="ARBA" id="ARBA00023315"/>
    </source>
</evidence>
<name>A0A6C1B222_9RHOO</name>
<dbReference type="GO" id="GO:0016747">
    <property type="term" value="F:acyltransferase activity, transferring groups other than amino-acyl groups"/>
    <property type="evidence" value="ECO:0007669"/>
    <property type="project" value="InterPro"/>
</dbReference>
<protein>
    <submittedName>
        <fullName evidence="4">GNAT family N-acetyltransferase</fullName>
    </submittedName>
</protein>
<reference evidence="4 5" key="1">
    <citation type="submission" date="2020-02" db="EMBL/GenBank/DDBJ databases">
        <title>Nitrogenibacter mangrovi gen. nov., sp. nov. isolated from mangrove sediment, a denitrifying betaproteobacterium.</title>
        <authorList>
            <person name="Liao H."/>
            <person name="Tian Y."/>
        </authorList>
    </citation>
    <scope>NUCLEOTIDE SEQUENCE [LARGE SCALE GENOMIC DNA]</scope>
    <source>
        <strain evidence="4 5">M9-3-2</strain>
    </source>
</reference>
<dbReference type="InterPro" id="IPR000182">
    <property type="entry name" value="GNAT_dom"/>
</dbReference>
<dbReference type="InterPro" id="IPR050832">
    <property type="entry name" value="Bact_Acetyltransf"/>
</dbReference>
<keyword evidence="2" id="KW-0012">Acyltransferase</keyword>
<dbReference type="SUPFAM" id="SSF55729">
    <property type="entry name" value="Acyl-CoA N-acyltransferases (Nat)"/>
    <property type="match status" value="1"/>
</dbReference>
<dbReference type="AlphaFoldDB" id="A0A6C1B222"/>
<evidence type="ECO:0000313" key="5">
    <source>
        <dbReference type="Proteomes" id="UP000501991"/>
    </source>
</evidence>